<dbReference type="Pfam" id="PF00892">
    <property type="entry name" value="EamA"/>
    <property type="match status" value="2"/>
</dbReference>
<evidence type="ECO:0000259" key="7">
    <source>
        <dbReference type="Pfam" id="PF00892"/>
    </source>
</evidence>
<proteinExistence type="inferred from homology"/>
<dbReference type="STRING" id="390270.SAMN04488005_0649"/>
<feature type="transmembrane region" description="Helical" evidence="6">
    <location>
        <begin position="264"/>
        <end position="282"/>
    </location>
</feature>
<gene>
    <name evidence="8" type="ORF">SAMN04488005_0649</name>
</gene>
<dbReference type="AlphaFoldDB" id="A0A1I6FWU0"/>
<name>A0A1I6FWU0_9RHOB</name>
<dbReference type="PANTHER" id="PTHR22911">
    <property type="entry name" value="ACYL-MALONYL CONDENSING ENZYME-RELATED"/>
    <property type="match status" value="1"/>
</dbReference>
<feature type="transmembrane region" description="Helical" evidence="6">
    <location>
        <begin position="65"/>
        <end position="85"/>
    </location>
</feature>
<dbReference type="GO" id="GO:0016020">
    <property type="term" value="C:membrane"/>
    <property type="evidence" value="ECO:0007669"/>
    <property type="project" value="UniProtKB-SubCell"/>
</dbReference>
<dbReference type="PANTHER" id="PTHR22911:SF6">
    <property type="entry name" value="SOLUTE CARRIER FAMILY 35 MEMBER G1"/>
    <property type="match status" value="1"/>
</dbReference>
<evidence type="ECO:0000256" key="1">
    <source>
        <dbReference type="ARBA" id="ARBA00004141"/>
    </source>
</evidence>
<dbReference type="EMBL" id="FOYP01000001">
    <property type="protein sequence ID" value="SFR34413.1"/>
    <property type="molecule type" value="Genomic_DNA"/>
</dbReference>
<feature type="domain" description="EamA" evidence="7">
    <location>
        <begin position="175"/>
        <end position="304"/>
    </location>
</feature>
<reference evidence="9" key="1">
    <citation type="submission" date="2016-10" db="EMBL/GenBank/DDBJ databases">
        <authorList>
            <person name="Varghese N."/>
            <person name="Submissions S."/>
        </authorList>
    </citation>
    <scope>NUCLEOTIDE SEQUENCE [LARGE SCALE GENOMIC DNA]</scope>
    <source>
        <strain evidence="9">DSM 26879</strain>
    </source>
</reference>
<keyword evidence="4 6" id="KW-1133">Transmembrane helix</keyword>
<evidence type="ECO:0000256" key="2">
    <source>
        <dbReference type="ARBA" id="ARBA00009853"/>
    </source>
</evidence>
<evidence type="ECO:0000256" key="4">
    <source>
        <dbReference type="ARBA" id="ARBA00022989"/>
    </source>
</evidence>
<evidence type="ECO:0000313" key="9">
    <source>
        <dbReference type="Proteomes" id="UP000199478"/>
    </source>
</evidence>
<evidence type="ECO:0000256" key="3">
    <source>
        <dbReference type="ARBA" id="ARBA00022692"/>
    </source>
</evidence>
<feature type="transmembrane region" description="Helical" evidence="6">
    <location>
        <begin position="288"/>
        <end position="305"/>
    </location>
</feature>
<feature type="transmembrane region" description="Helical" evidence="6">
    <location>
        <begin position="97"/>
        <end position="120"/>
    </location>
</feature>
<comment type="subcellular location">
    <subcellularLocation>
        <location evidence="1">Membrane</location>
        <topology evidence="1">Multi-pass membrane protein</topology>
    </subcellularLocation>
</comment>
<dbReference type="SUPFAM" id="SSF103481">
    <property type="entry name" value="Multidrug resistance efflux transporter EmrE"/>
    <property type="match status" value="2"/>
</dbReference>
<feature type="transmembrane region" description="Helical" evidence="6">
    <location>
        <begin position="33"/>
        <end position="53"/>
    </location>
</feature>
<feature type="transmembrane region" description="Helical" evidence="6">
    <location>
        <begin position="175"/>
        <end position="193"/>
    </location>
</feature>
<dbReference type="InterPro" id="IPR037185">
    <property type="entry name" value="EmrE-like"/>
</dbReference>
<comment type="similarity">
    <text evidence="2">Belongs to the drug/metabolite transporter (DMT) superfamily. 10 TMS drug/metabolite exporter (DME) (TC 2.A.7.3) family.</text>
</comment>
<feature type="transmembrane region" description="Helical" evidence="6">
    <location>
        <begin position="233"/>
        <end position="257"/>
    </location>
</feature>
<feature type="transmembrane region" description="Helical" evidence="6">
    <location>
        <begin position="150"/>
        <end position="169"/>
    </location>
</feature>
<feature type="domain" description="EamA" evidence="7">
    <location>
        <begin position="34"/>
        <end position="165"/>
    </location>
</feature>
<keyword evidence="5 6" id="KW-0472">Membrane</keyword>
<evidence type="ECO:0000256" key="6">
    <source>
        <dbReference type="SAM" id="Phobius"/>
    </source>
</evidence>
<keyword evidence="3 6" id="KW-0812">Transmembrane</keyword>
<dbReference type="Gene3D" id="1.10.3730.20">
    <property type="match status" value="2"/>
</dbReference>
<dbReference type="InterPro" id="IPR000620">
    <property type="entry name" value="EamA_dom"/>
</dbReference>
<organism evidence="8 9">
    <name type="scientific">Yoonia tamlensis</name>
    <dbReference type="NCBI Taxonomy" id="390270"/>
    <lineage>
        <taxon>Bacteria</taxon>
        <taxon>Pseudomonadati</taxon>
        <taxon>Pseudomonadota</taxon>
        <taxon>Alphaproteobacteria</taxon>
        <taxon>Rhodobacterales</taxon>
        <taxon>Paracoccaceae</taxon>
        <taxon>Yoonia</taxon>
    </lineage>
</organism>
<keyword evidence="9" id="KW-1185">Reference proteome</keyword>
<protein>
    <submittedName>
        <fullName evidence="8">Threonine/homoserine efflux transporter RhtA</fullName>
    </submittedName>
</protein>
<sequence>MIFREKSLQPHLAFARPSCDPSVMDKQKQSRPLAGVGWMVFTGLMFVGVTAVVKHVGDDVPAAEAAFLRYLLGIVFLVPMIKPILDAHLTRRQLNLFALRGVVHTLAVILWFFAMARIPIAEVTAMNYLSPVYVSIGAALFLGERLPPRRLVAVIVALIGALIILRPGVKEIEPGHIAMLGTAVFFAIGYLIAKQLSGEVSAAVVVGMLSVTVTIGLAPAAMAVWVTPTLTQLGWLFLVACFATAGHYAMTLAFAAAPLTVTQPVTFLQLVWAVLLGAVVFGEAVDGWVVFGGAVIMASVSFITWREAVARRHVTPPVPATKV</sequence>
<evidence type="ECO:0000256" key="5">
    <source>
        <dbReference type="ARBA" id="ARBA00023136"/>
    </source>
</evidence>
<accession>A0A1I6FWU0</accession>
<evidence type="ECO:0000313" key="8">
    <source>
        <dbReference type="EMBL" id="SFR34413.1"/>
    </source>
</evidence>
<feature type="transmembrane region" description="Helical" evidence="6">
    <location>
        <begin position="200"/>
        <end position="227"/>
    </location>
</feature>
<dbReference type="Proteomes" id="UP000199478">
    <property type="component" value="Unassembled WGS sequence"/>
</dbReference>